<name>A0ABR2GTT7_9EUKA</name>
<keyword evidence="2" id="KW-1185">Reference proteome</keyword>
<dbReference type="EMBL" id="JAPFFF010000064">
    <property type="protein sequence ID" value="KAK8836615.1"/>
    <property type="molecule type" value="Genomic_DNA"/>
</dbReference>
<protein>
    <submittedName>
        <fullName evidence="1">Uncharacterized protein</fullName>
    </submittedName>
</protein>
<evidence type="ECO:0000313" key="2">
    <source>
        <dbReference type="Proteomes" id="UP001470230"/>
    </source>
</evidence>
<gene>
    <name evidence="1" type="ORF">M9Y10_037549</name>
</gene>
<accession>A0ABR2GTT7</accession>
<proteinExistence type="predicted"/>
<evidence type="ECO:0000313" key="1">
    <source>
        <dbReference type="EMBL" id="KAK8836615.1"/>
    </source>
</evidence>
<organism evidence="1 2">
    <name type="scientific">Tritrichomonas musculus</name>
    <dbReference type="NCBI Taxonomy" id="1915356"/>
    <lineage>
        <taxon>Eukaryota</taxon>
        <taxon>Metamonada</taxon>
        <taxon>Parabasalia</taxon>
        <taxon>Tritrichomonadida</taxon>
        <taxon>Tritrichomonadidae</taxon>
        <taxon>Tritrichomonas</taxon>
    </lineage>
</organism>
<dbReference type="Proteomes" id="UP001470230">
    <property type="component" value="Unassembled WGS sequence"/>
</dbReference>
<sequence length="121" mass="13314">MIGFFFTFSSCALQNCRLSAENVAGVQTMKDLFSVECCNISLTNITSVSSSEPFWTIDNFNMLNFETSASFINCDFSESSTFISFIGQSYFNSRIAITNTFIGSGFKGTSGASELILTEFE</sequence>
<comment type="caution">
    <text evidence="1">The sequence shown here is derived from an EMBL/GenBank/DDBJ whole genome shotgun (WGS) entry which is preliminary data.</text>
</comment>
<reference evidence="1 2" key="1">
    <citation type="submission" date="2024-04" db="EMBL/GenBank/DDBJ databases">
        <title>Tritrichomonas musculus Genome.</title>
        <authorList>
            <person name="Alves-Ferreira E."/>
            <person name="Grigg M."/>
            <person name="Lorenzi H."/>
            <person name="Galac M."/>
        </authorList>
    </citation>
    <scope>NUCLEOTIDE SEQUENCE [LARGE SCALE GENOMIC DNA]</scope>
    <source>
        <strain evidence="1 2">EAF2021</strain>
    </source>
</reference>